<protein>
    <recommendedName>
        <fullName evidence="2">STAS/SEC14 domain-containing protein</fullName>
    </recommendedName>
</protein>
<dbReference type="Pfam" id="PF11964">
    <property type="entry name" value="SpoIIAA-like"/>
    <property type="match status" value="1"/>
</dbReference>
<comment type="caution">
    <text evidence="1">The sequence shown here is derived from an EMBL/GenBank/DDBJ whole genome shotgun (WGS) entry which is preliminary data.</text>
</comment>
<sequence>MTHLNHGLSIDIEGAGREFFLTLKAVGKLTHEDYKTIPPMIDSALSQVKQPIINVLIDSIEFQGGGFRAAWDDLKLGIKHNKELKKVAIYGNKKWQSNIAKIGNRVVSGEMAYFENATAAIDWLQE</sequence>
<dbReference type="Gene3D" id="3.40.50.10600">
    <property type="entry name" value="SpoIIaa-like domains"/>
    <property type="match status" value="1"/>
</dbReference>
<evidence type="ECO:0008006" key="2">
    <source>
        <dbReference type="Google" id="ProtNLM"/>
    </source>
</evidence>
<organism evidence="1">
    <name type="scientific">marine sediment metagenome</name>
    <dbReference type="NCBI Taxonomy" id="412755"/>
    <lineage>
        <taxon>unclassified sequences</taxon>
        <taxon>metagenomes</taxon>
        <taxon>ecological metagenomes</taxon>
    </lineage>
</organism>
<name>A0A0F9GYU2_9ZZZZ</name>
<reference evidence="1" key="1">
    <citation type="journal article" date="2015" name="Nature">
        <title>Complex archaea that bridge the gap between prokaryotes and eukaryotes.</title>
        <authorList>
            <person name="Spang A."/>
            <person name="Saw J.H."/>
            <person name="Jorgensen S.L."/>
            <person name="Zaremba-Niedzwiedzka K."/>
            <person name="Martijn J."/>
            <person name="Lind A.E."/>
            <person name="van Eijk R."/>
            <person name="Schleper C."/>
            <person name="Guy L."/>
            <person name="Ettema T.J."/>
        </authorList>
    </citation>
    <scope>NUCLEOTIDE SEQUENCE</scope>
</reference>
<dbReference type="InterPro" id="IPR021866">
    <property type="entry name" value="SpoIIAA-like"/>
</dbReference>
<gene>
    <name evidence="1" type="ORF">LCGC14_2063980</name>
</gene>
<evidence type="ECO:0000313" key="1">
    <source>
        <dbReference type="EMBL" id="KKL74530.1"/>
    </source>
</evidence>
<accession>A0A0F9GYU2</accession>
<dbReference type="InterPro" id="IPR036513">
    <property type="entry name" value="STAS_dom_sf"/>
</dbReference>
<dbReference type="SUPFAM" id="SSF52091">
    <property type="entry name" value="SpoIIaa-like"/>
    <property type="match status" value="1"/>
</dbReference>
<dbReference type="InterPro" id="IPR038396">
    <property type="entry name" value="SpoIIAA-like_sf"/>
</dbReference>
<dbReference type="AlphaFoldDB" id="A0A0F9GYU2"/>
<proteinExistence type="predicted"/>
<dbReference type="EMBL" id="LAZR01024621">
    <property type="protein sequence ID" value="KKL74530.1"/>
    <property type="molecule type" value="Genomic_DNA"/>
</dbReference>